<keyword evidence="4 8" id="KW-0812">Transmembrane</keyword>
<accession>A0A1H4EYZ1</accession>
<evidence type="ECO:0000256" key="2">
    <source>
        <dbReference type="ARBA" id="ARBA00022448"/>
    </source>
</evidence>
<keyword evidence="2 8" id="KW-0813">Transport</keyword>
<keyword evidence="5 9" id="KW-0798">TonB box</keyword>
<dbReference type="InterPro" id="IPR037066">
    <property type="entry name" value="Plug_dom_sf"/>
</dbReference>
<dbReference type="Proteomes" id="UP000198850">
    <property type="component" value="Unassembled WGS sequence"/>
</dbReference>
<keyword evidence="3 8" id="KW-1134">Transmembrane beta strand</keyword>
<dbReference type="InterPro" id="IPR023996">
    <property type="entry name" value="TonB-dep_OMP_SusC/RagA"/>
</dbReference>
<dbReference type="GO" id="GO:0009279">
    <property type="term" value="C:cell outer membrane"/>
    <property type="evidence" value="ECO:0007669"/>
    <property type="project" value="UniProtKB-SubCell"/>
</dbReference>
<evidence type="ECO:0000256" key="5">
    <source>
        <dbReference type="ARBA" id="ARBA00023077"/>
    </source>
</evidence>
<evidence type="ECO:0000256" key="4">
    <source>
        <dbReference type="ARBA" id="ARBA00022692"/>
    </source>
</evidence>
<dbReference type="STRING" id="425514.SAMN05443550_106210"/>
<organism evidence="13 14">
    <name type="scientific">Pedobacter hartonius</name>
    <dbReference type="NCBI Taxonomy" id="425514"/>
    <lineage>
        <taxon>Bacteria</taxon>
        <taxon>Pseudomonadati</taxon>
        <taxon>Bacteroidota</taxon>
        <taxon>Sphingobacteriia</taxon>
        <taxon>Sphingobacteriales</taxon>
        <taxon>Sphingobacteriaceae</taxon>
        <taxon>Pedobacter</taxon>
    </lineage>
</organism>
<dbReference type="InterPro" id="IPR000531">
    <property type="entry name" value="Beta-barrel_TonB"/>
</dbReference>
<feature type="region of interest" description="Disordered" evidence="10">
    <location>
        <begin position="1122"/>
        <end position="1141"/>
    </location>
</feature>
<evidence type="ECO:0000259" key="11">
    <source>
        <dbReference type="Pfam" id="PF00593"/>
    </source>
</evidence>
<dbReference type="InterPro" id="IPR036942">
    <property type="entry name" value="Beta-barrel_TonB_sf"/>
</dbReference>
<dbReference type="NCBIfam" id="TIGR04057">
    <property type="entry name" value="SusC_RagA_signa"/>
    <property type="match status" value="1"/>
</dbReference>
<dbReference type="InterPro" id="IPR012910">
    <property type="entry name" value="Plug_dom"/>
</dbReference>
<comment type="subcellular location">
    <subcellularLocation>
        <location evidence="1 8">Cell outer membrane</location>
        <topology evidence="1 8">Multi-pass membrane protein</topology>
    </subcellularLocation>
</comment>
<dbReference type="PROSITE" id="PS52016">
    <property type="entry name" value="TONB_DEPENDENT_REC_3"/>
    <property type="match status" value="1"/>
</dbReference>
<evidence type="ECO:0000256" key="6">
    <source>
        <dbReference type="ARBA" id="ARBA00023136"/>
    </source>
</evidence>
<evidence type="ECO:0000256" key="1">
    <source>
        <dbReference type="ARBA" id="ARBA00004571"/>
    </source>
</evidence>
<dbReference type="Gene3D" id="2.60.40.1120">
    <property type="entry name" value="Carboxypeptidase-like, regulatory domain"/>
    <property type="match status" value="1"/>
</dbReference>
<evidence type="ECO:0000256" key="9">
    <source>
        <dbReference type="RuleBase" id="RU003357"/>
    </source>
</evidence>
<dbReference type="InterPro" id="IPR023997">
    <property type="entry name" value="TonB-dep_OMP_SusC/RagA_CS"/>
</dbReference>
<dbReference type="Pfam" id="PF13715">
    <property type="entry name" value="CarbopepD_reg_2"/>
    <property type="match status" value="1"/>
</dbReference>
<comment type="similarity">
    <text evidence="8 9">Belongs to the TonB-dependent receptor family.</text>
</comment>
<proteinExistence type="inferred from homology"/>
<evidence type="ECO:0000256" key="3">
    <source>
        <dbReference type="ARBA" id="ARBA00022452"/>
    </source>
</evidence>
<dbReference type="OrthoDB" id="9768177at2"/>
<keyword evidence="6 8" id="KW-0472">Membrane</keyword>
<dbReference type="InterPro" id="IPR008969">
    <property type="entry name" value="CarboxyPept-like_regulatory"/>
</dbReference>
<dbReference type="Pfam" id="PF07715">
    <property type="entry name" value="Plug"/>
    <property type="match status" value="1"/>
</dbReference>
<feature type="domain" description="TonB-dependent receptor-like beta-barrel" evidence="11">
    <location>
        <begin position="593"/>
        <end position="1079"/>
    </location>
</feature>
<dbReference type="NCBIfam" id="TIGR04056">
    <property type="entry name" value="OMP_RagA_SusC"/>
    <property type="match status" value="1"/>
</dbReference>
<dbReference type="EMBL" id="FNRA01000006">
    <property type="protein sequence ID" value="SEA89838.1"/>
    <property type="molecule type" value="Genomic_DNA"/>
</dbReference>
<dbReference type="Gene3D" id="2.40.170.20">
    <property type="entry name" value="TonB-dependent receptor, beta-barrel domain"/>
    <property type="match status" value="1"/>
</dbReference>
<feature type="domain" description="TonB-dependent receptor plug" evidence="12">
    <location>
        <begin position="228"/>
        <end position="337"/>
    </location>
</feature>
<protein>
    <submittedName>
        <fullName evidence="13">TonB-linked outer membrane protein, SusC/RagA family</fullName>
    </submittedName>
</protein>
<dbReference type="SUPFAM" id="SSF56935">
    <property type="entry name" value="Porins"/>
    <property type="match status" value="1"/>
</dbReference>
<evidence type="ECO:0000256" key="7">
    <source>
        <dbReference type="ARBA" id="ARBA00023237"/>
    </source>
</evidence>
<evidence type="ECO:0000313" key="14">
    <source>
        <dbReference type="Proteomes" id="UP000198850"/>
    </source>
</evidence>
<keyword evidence="7 8" id="KW-0998">Cell outer membrane</keyword>
<dbReference type="AlphaFoldDB" id="A0A1H4EYZ1"/>
<dbReference type="Pfam" id="PF00593">
    <property type="entry name" value="TonB_dep_Rec_b-barrel"/>
    <property type="match status" value="1"/>
</dbReference>
<sequence>MNLILQDRIGLFKIMKVTLSQLAIALVISGVSYAGDSAAQNAVLDKPIKISVKNSSLESVLKKVSALTQVKFVYSSDFIDANQLITVDADKQSLGKVLNDILTRHNIHFEVVNGDIVLDPLPLQQGKSDEQEQQITVSGTVTSNTGDALPGVSVFIKGTKQGTNTDAAGKYTLKVSDANAVLSFAFIGYTSKDVPVAGKSTLNVILTEDSQQLGEVVVTALGIKRSSKELGYSTQQVNAKDLTQSRPTNLAAGLSGKVAGLQIIQTNNQIDAGDQVKVILRGNRSFQGNNQALLVLDGIVVPLSYLNSINPNDVENVNVLKGANAAALYGSEASNGVMIVTTKHGAKDAMEITYTNTTQLNQLSYFPKLQTQFGGGSGQDIFGNPLYTPYENQNFGDRFDGSMRPIGRPLPDGSIQTVPYSNASDQKNKFFDTGIDEQNDLSLSTGNDKSSTYINIQRLNSKGYVPGDKSNRTAARFNGSRTFKNLKVDYNLNYTQKNVDKSNAQVYDVIINTPANIPLTQYKDVNSIYGNLDNYYNDYGLNPYYALQQQRNTERRDDFLGNLAVSYDATPWLNLAARGGITTFTRNGKNTTAARTYSDFAHDSGKAIANPQSYPGKESDYSYFNSRTEGNFLATVKKKISNFSGTLIAGAQVIQQSTRTLSAGTDFLVVPDFYNIGYRSGDANVAEANTKNRRIGAFGDLTIGYKDYLFFHASGRNDWDSRLSSENRSFFYPSADLSFIFTDAFKALKSNILSYGKIRGGIAKVYAVQFDPYSLQSTFDVGQGFPYNSTAGYSSGKVVYDPNLKPEQTTSTEIGLELGFFHNRIMLESSGYWETTKDQEVIKGINISSATGFTNAIINTGEGKNHGVEVGLKGSPILSTNGQGITWNIGVNYSYNNNKAISLYQGLPNLSIGNNNYIVQGQPYPALMGNGFQSDPQGRTIIDPATGFPKLSPTNILFGQTTPKNILGISTSVNYHNFTLAGTAEYRSGSVIYSGAGSTMDFSGISYGSATNGRERFVYPNSVYETSPGVYVPNTNITTRTGGIDYWAGSTTRYGVMQNYVTSGAFWKVRELSLGYEIPAKLLQRTRFIKRANLALVGRNLFMFRPKSNVYTDPEFNANASNPLGSTVDNSQGSSNLNQTPPTRIYGFTATITL</sequence>
<evidence type="ECO:0000256" key="10">
    <source>
        <dbReference type="SAM" id="MobiDB-lite"/>
    </source>
</evidence>
<reference evidence="13 14" key="1">
    <citation type="submission" date="2016-10" db="EMBL/GenBank/DDBJ databases">
        <authorList>
            <person name="de Groot N.N."/>
        </authorList>
    </citation>
    <scope>NUCLEOTIDE SEQUENCE [LARGE SCALE GENOMIC DNA]</scope>
    <source>
        <strain evidence="13 14">DSM 19033</strain>
    </source>
</reference>
<dbReference type="InterPro" id="IPR039426">
    <property type="entry name" value="TonB-dep_rcpt-like"/>
</dbReference>
<evidence type="ECO:0000256" key="8">
    <source>
        <dbReference type="PROSITE-ProRule" id="PRU01360"/>
    </source>
</evidence>
<dbReference type="SUPFAM" id="SSF49464">
    <property type="entry name" value="Carboxypeptidase regulatory domain-like"/>
    <property type="match status" value="1"/>
</dbReference>
<dbReference type="Gene3D" id="2.170.130.10">
    <property type="entry name" value="TonB-dependent receptor, plug domain"/>
    <property type="match status" value="1"/>
</dbReference>
<evidence type="ECO:0000259" key="12">
    <source>
        <dbReference type="Pfam" id="PF07715"/>
    </source>
</evidence>
<name>A0A1H4EYZ1_9SPHI</name>
<gene>
    <name evidence="13" type="ORF">SAMN05443550_106210</name>
</gene>
<evidence type="ECO:0000313" key="13">
    <source>
        <dbReference type="EMBL" id="SEA89838.1"/>
    </source>
</evidence>
<keyword evidence="14" id="KW-1185">Reference proteome</keyword>